<comment type="subcellular location">
    <subcellularLocation>
        <location evidence="1">Membrane</location>
    </subcellularLocation>
</comment>
<dbReference type="GO" id="GO:0006605">
    <property type="term" value="P:protein targeting"/>
    <property type="evidence" value="ECO:0007669"/>
    <property type="project" value="InterPro"/>
</dbReference>
<evidence type="ECO:0000313" key="11">
    <source>
        <dbReference type="EMBL" id="CAB4557898.1"/>
    </source>
</evidence>
<dbReference type="Pfam" id="PF00584">
    <property type="entry name" value="SecE"/>
    <property type="match status" value="1"/>
</dbReference>
<dbReference type="GO" id="GO:0043952">
    <property type="term" value="P:protein transport by the Sec complex"/>
    <property type="evidence" value="ECO:0007669"/>
    <property type="project" value="TreeGrafter"/>
</dbReference>
<feature type="transmembrane region" description="Helical" evidence="10">
    <location>
        <begin position="77"/>
        <end position="95"/>
    </location>
</feature>
<feature type="transmembrane region" description="Helical" evidence="10">
    <location>
        <begin position="53"/>
        <end position="71"/>
    </location>
</feature>
<reference evidence="11" key="1">
    <citation type="submission" date="2020-05" db="EMBL/GenBank/DDBJ databases">
        <authorList>
            <person name="Chiriac C."/>
            <person name="Salcher M."/>
            <person name="Ghai R."/>
            <person name="Kavagutti S V."/>
        </authorList>
    </citation>
    <scope>NUCLEOTIDE SEQUENCE</scope>
</reference>
<evidence type="ECO:0000256" key="5">
    <source>
        <dbReference type="ARBA" id="ARBA00022927"/>
    </source>
</evidence>
<keyword evidence="2" id="KW-0813">Transport</keyword>
<dbReference type="Gene3D" id="1.20.5.1030">
    <property type="entry name" value="Preprotein translocase secy subunit"/>
    <property type="match status" value="1"/>
</dbReference>
<sequence length="96" mass="10466">MSQTVADEPGEDLVAQARQDSASRKGPFARLSLFLRQVIGELKKVVTPTRRELINYTIVVLVFVAIMMALVGGLDWVFGWIVVFIFGDPAASTAIG</sequence>
<evidence type="ECO:0000256" key="8">
    <source>
        <dbReference type="ARBA" id="ARBA00023136"/>
    </source>
</evidence>
<evidence type="ECO:0000256" key="2">
    <source>
        <dbReference type="ARBA" id="ARBA00022448"/>
    </source>
</evidence>
<evidence type="ECO:0000256" key="7">
    <source>
        <dbReference type="ARBA" id="ARBA00023010"/>
    </source>
</evidence>
<dbReference type="AlphaFoldDB" id="A0A6J6D8H4"/>
<evidence type="ECO:0000256" key="9">
    <source>
        <dbReference type="SAM" id="MobiDB-lite"/>
    </source>
</evidence>
<accession>A0A6J6D8H4</accession>
<keyword evidence="5" id="KW-0653">Protein transport</keyword>
<dbReference type="NCBIfam" id="TIGR00964">
    <property type="entry name" value="secE_bact"/>
    <property type="match status" value="1"/>
</dbReference>
<dbReference type="EMBL" id="CAEZTD010000026">
    <property type="protein sequence ID" value="CAB4557898.1"/>
    <property type="molecule type" value="Genomic_DNA"/>
</dbReference>
<protein>
    <submittedName>
        <fullName evidence="11">Unannotated protein</fullName>
    </submittedName>
</protein>
<keyword evidence="7" id="KW-0811">Translocation</keyword>
<name>A0A6J6D8H4_9ZZZZ</name>
<keyword evidence="3" id="KW-1003">Cell membrane</keyword>
<dbReference type="GO" id="GO:0005886">
    <property type="term" value="C:plasma membrane"/>
    <property type="evidence" value="ECO:0007669"/>
    <property type="project" value="TreeGrafter"/>
</dbReference>
<gene>
    <name evidence="11" type="ORF">UFOPK1591_00514</name>
</gene>
<keyword evidence="8 10" id="KW-0472">Membrane</keyword>
<dbReference type="InterPro" id="IPR038379">
    <property type="entry name" value="SecE_sf"/>
</dbReference>
<evidence type="ECO:0000256" key="10">
    <source>
        <dbReference type="SAM" id="Phobius"/>
    </source>
</evidence>
<keyword evidence="6 10" id="KW-1133">Transmembrane helix</keyword>
<dbReference type="InterPro" id="IPR005807">
    <property type="entry name" value="SecE_bac"/>
</dbReference>
<proteinExistence type="inferred from homology"/>
<dbReference type="GO" id="GO:0008320">
    <property type="term" value="F:protein transmembrane transporter activity"/>
    <property type="evidence" value="ECO:0007669"/>
    <property type="project" value="InterPro"/>
</dbReference>
<keyword evidence="4 10" id="KW-0812">Transmembrane</keyword>
<dbReference type="InterPro" id="IPR001901">
    <property type="entry name" value="Translocase_SecE/Sec61-g"/>
</dbReference>
<evidence type="ECO:0000256" key="1">
    <source>
        <dbReference type="ARBA" id="ARBA00004370"/>
    </source>
</evidence>
<evidence type="ECO:0000256" key="4">
    <source>
        <dbReference type="ARBA" id="ARBA00022692"/>
    </source>
</evidence>
<dbReference type="GO" id="GO:0006886">
    <property type="term" value="P:intracellular protein transport"/>
    <property type="evidence" value="ECO:0007669"/>
    <property type="project" value="InterPro"/>
</dbReference>
<organism evidence="11">
    <name type="scientific">freshwater metagenome</name>
    <dbReference type="NCBI Taxonomy" id="449393"/>
    <lineage>
        <taxon>unclassified sequences</taxon>
        <taxon>metagenomes</taxon>
        <taxon>ecological metagenomes</taxon>
    </lineage>
</organism>
<dbReference type="PANTHER" id="PTHR33910:SF1">
    <property type="entry name" value="PROTEIN TRANSLOCASE SUBUNIT SECE"/>
    <property type="match status" value="1"/>
</dbReference>
<dbReference type="PANTHER" id="PTHR33910">
    <property type="entry name" value="PROTEIN TRANSLOCASE SUBUNIT SECE"/>
    <property type="match status" value="1"/>
</dbReference>
<evidence type="ECO:0000256" key="6">
    <source>
        <dbReference type="ARBA" id="ARBA00022989"/>
    </source>
</evidence>
<feature type="region of interest" description="Disordered" evidence="9">
    <location>
        <begin position="1"/>
        <end position="25"/>
    </location>
</feature>
<dbReference type="HAMAP" id="MF_00422">
    <property type="entry name" value="SecE"/>
    <property type="match status" value="1"/>
</dbReference>
<dbReference type="GO" id="GO:0009306">
    <property type="term" value="P:protein secretion"/>
    <property type="evidence" value="ECO:0007669"/>
    <property type="project" value="InterPro"/>
</dbReference>
<evidence type="ECO:0000256" key="3">
    <source>
        <dbReference type="ARBA" id="ARBA00022475"/>
    </source>
</evidence>